<name>A0A5P5ZHK2_9LACO</name>
<dbReference type="EMBL" id="CP044496">
    <property type="protein sequence ID" value="QFG50542.1"/>
    <property type="molecule type" value="Genomic_DNA"/>
</dbReference>
<accession>A0A5P5ZHK2</accession>
<sequence>MREYLYIDDVEVNSLLAQENKGITTSKTITESNSTSSNHSTTVGGEAKGGGEGRIPFLAKAQGELAIHYDSTNAGDIENTDQTAVDTVLNDYIVTLLEKGLKNKIKNGYRNVDIGDIVNIAEAPHLYDFETMYNSTDHDLLKKVMQFSVKDDIDKVKEKYNNAISKNSSLKSRLKQKQKQEIKEIESENNKSLEGLDSINLLGEYGKKIFPNTIILASNRYIAYAKTKDFRMNTTQLNSIANSPRKMHVLGIVENKLETNPMDTEINDISDISKLGSSFTTALLFNFAIAKVGMLVLKPLVIYYEI</sequence>
<protein>
    <submittedName>
        <fullName evidence="3">Uncharacterized protein</fullName>
    </submittedName>
</protein>
<dbReference type="Proteomes" id="UP000325393">
    <property type="component" value="Chromosome"/>
</dbReference>
<dbReference type="RefSeq" id="WP_056971003.1">
    <property type="nucleotide sequence ID" value="NZ_CP044496.1"/>
</dbReference>
<dbReference type="InterPro" id="IPR045633">
    <property type="entry name" value="DUF6414"/>
</dbReference>
<feature type="coiled-coil region" evidence="1">
    <location>
        <begin position="153"/>
        <end position="195"/>
    </location>
</feature>
<proteinExistence type="predicted"/>
<feature type="region of interest" description="Disordered" evidence="2">
    <location>
        <begin position="27"/>
        <end position="51"/>
    </location>
</feature>
<evidence type="ECO:0000313" key="3">
    <source>
        <dbReference type="EMBL" id="QFG50542.1"/>
    </source>
</evidence>
<keyword evidence="1" id="KW-0175">Coiled coil</keyword>
<dbReference type="GeneID" id="78211392"/>
<dbReference type="AlphaFoldDB" id="A0A5P5ZHK2"/>
<dbReference type="Pfam" id="PF19952">
    <property type="entry name" value="DUF6414"/>
    <property type="match status" value="1"/>
</dbReference>
<evidence type="ECO:0000256" key="1">
    <source>
        <dbReference type="SAM" id="Coils"/>
    </source>
</evidence>
<evidence type="ECO:0000313" key="4">
    <source>
        <dbReference type="Proteomes" id="UP000325393"/>
    </source>
</evidence>
<evidence type="ECO:0000256" key="2">
    <source>
        <dbReference type="SAM" id="MobiDB-lite"/>
    </source>
</evidence>
<reference evidence="3 4" key="1">
    <citation type="submission" date="2019-09" db="EMBL/GenBank/DDBJ databases">
        <title>Genome sequencing of Lactobacillus acetotolerans.</title>
        <authorList>
            <person name="Kim K."/>
        </authorList>
    </citation>
    <scope>NUCLEOTIDE SEQUENCE [LARGE SCALE GENOMIC DNA]</scope>
    <source>
        <strain evidence="3 4">LA749</strain>
    </source>
</reference>
<gene>
    <name evidence="3" type="ORF">LA749_00190</name>
</gene>
<organism evidence="3 4">
    <name type="scientific">Lactobacillus acetotolerans</name>
    <dbReference type="NCBI Taxonomy" id="1600"/>
    <lineage>
        <taxon>Bacteria</taxon>
        <taxon>Bacillati</taxon>
        <taxon>Bacillota</taxon>
        <taxon>Bacilli</taxon>
        <taxon>Lactobacillales</taxon>
        <taxon>Lactobacillaceae</taxon>
        <taxon>Lactobacillus</taxon>
    </lineage>
</organism>
<feature type="compositionally biased region" description="Low complexity" evidence="2">
    <location>
        <begin position="27"/>
        <end position="45"/>
    </location>
</feature>